<proteinExistence type="predicted"/>
<organism evidence="1 2">
    <name type="scientific">Antarcticirhabdus aurantiaca</name>
    <dbReference type="NCBI Taxonomy" id="2606717"/>
    <lineage>
        <taxon>Bacteria</taxon>
        <taxon>Pseudomonadati</taxon>
        <taxon>Pseudomonadota</taxon>
        <taxon>Alphaproteobacteria</taxon>
        <taxon>Hyphomicrobiales</taxon>
        <taxon>Aurantimonadaceae</taxon>
        <taxon>Antarcticirhabdus</taxon>
    </lineage>
</organism>
<keyword evidence="2" id="KW-1185">Reference proteome</keyword>
<dbReference type="Proteomes" id="UP001163223">
    <property type="component" value="Chromosome"/>
</dbReference>
<evidence type="ECO:0000313" key="2">
    <source>
        <dbReference type="Proteomes" id="UP001163223"/>
    </source>
</evidence>
<accession>A0ACD4NI83</accession>
<reference evidence="1" key="1">
    <citation type="submission" date="2022-11" db="EMBL/GenBank/DDBJ databases">
        <title>beta-Carotene-producing bacterium, Jeongeuplla avenae sp. nov., alleviates the salt stress of Arabidopsis seedlings.</title>
        <authorList>
            <person name="Jiang L."/>
            <person name="Lee J."/>
        </authorList>
    </citation>
    <scope>NUCLEOTIDE SEQUENCE</scope>
    <source>
        <strain evidence="1">DY_R2A_6</strain>
    </source>
</reference>
<gene>
    <name evidence="1" type="ORF">OXU80_16565</name>
</gene>
<sequence>MATSTTEAGKDMVRAHGSRIEALARLGYLGRAVVYFIIGGFALRAAVASGEPIGTEGAIRTVVGAQFGVVLLWALTASLAGFAIWRIVYGVMDPDRRGSGAKGWVIRIASILSAAIYAALALSTGRLALGLAASTGEKPHESLVKMAFEAGFGLWLTYAVAALLLVVGIVYAVRGFGASFDKYMVLPASTLPWLRWTCQAGLVARGLVFAVLAWLLYGGASSLSADATPGTEDALSAVLGWPYGHVLLALMGIGLVAFGVFGLAQARYRRIDVENA</sequence>
<protein>
    <submittedName>
        <fullName evidence="1">DUF1206 domain-containing protein</fullName>
    </submittedName>
</protein>
<name>A0ACD4NI83_9HYPH</name>
<evidence type="ECO:0000313" key="1">
    <source>
        <dbReference type="EMBL" id="WAJ26486.1"/>
    </source>
</evidence>
<dbReference type="EMBL" id="CP113520">
    <property type="protein sequence ID" value="WAJ26486.1"/>
    <property type="molecule type" value="Genomic_DNA"/>
</dbReference>